<dbReference type="EMBL" id="CALTRL010001253">
    <property type="protein sequence ID" value="CAH7671782.1"/>
    <property type="molecule type" value="Genomic_DNA"/>
</dbReference>
<sequence>MEQLEGTSLSLDHCSTKLAQLTSLDHPAPSSASRGQQITESVERRNLIFLESKFLVKKLFGLGKKDEKDDELESGISEGQFRRETIEPILQIEEYDDDDDNDNDKERDNKNHNQESSGSEVVAMLKVFNVQAGSSVHTRALNNSKRFQ</sequence>
<comment type="caution">
    <text evidence="2">The sequence shown here is derived from an EMBL/GenBank/DDBJ whole genome shotgun (WGS) entry which is preliminary data.</text>
</comment>
<name>A0AAV0ARA4_PHAPC</name>
<organism evidence="2 3">
    <name type="scientific">Phakopsora pachyrhizi</name>
    <name type="common">Asian soybean rust disease fungus</name>
    <dbReference type="NCBI Taxonomy" id="170000"/>
    <lineage>
        <taxon>Eukaryota</taxon>
        <taxon>Fungi</taxon>
        <taxon>Dikarya</taxon>
        <taxon>Basidiomycota</taxon>
        <taxon>Pucciniomycotina</taxon>
        <taxon>Pucciniomycetes</taxon>
        <taxon>Pucciniales</taxon>
        <taxon>Phakopsoraceae</taxon>
        <taxon>Phakopsora</taxon>
    </lineage>
</organism>
<feature type="region of interest" description="Disordered" evidence="1">
    <location>
        <begin position="65"/>
        <end position="121"/>
    </location>
</feature>
<feature type="compositionally biased region" description="Acidic residues" evidence="1">
    <location>
        <begin position="93"/>
        <end position="103"/>
    </location>
</feature>
<accession>A0AAV0ARA4</accession>
<proteinExistence type="predicted"/>
<reference evidence="2" key="1">
    <citation type="submission" date="2022-06" db="EMBL/GenBank/DDBJ databases">
        <authorList>
            <consortium name="SYNGENTA / RWTH Aachen University"/>
        </authorList>
    </citation>
    <scope>NUCLEOTIDE SEQUENCE</scope>
</reference>
<evidence type="ECO:0000313" key="3">
    <source>
        <dbReference type="Proteomes" id="UP001153365"/>
    </source>
</evidence>
<evidence type="ECO:0000256" key="1">
    <source>
        <dbReference type="SAM" id="MobiDB-lite"/>
    </source>
</evidence>
<feature type="compositionally biased region" description="Basic and acidic residues" evidence="1">
    <location>
        <begin position="104"/>
        <end position="113"/>
    </location>
</feature>
<evidence type="ECO:0000313" key="2">
    <source>
        <dbReference type="EMBL" id="CAH7671782.1"/>
    </source>
</evidence>
<dbReference type="Proteomes" id="UP001153365">
    <property type="component" value="Unassembled WGS sequence"/>
</dbReference>
<keyword evidence="3" id="KW-1185">Reference proteome</keyword>
<protein>
    <submittedName>
        <fullName evidence="2">Uncharacterized protein</fullName>
    </submittedName>
</protein>
<dbReference type="AlphaFoldDB" id="A0AAV0ARA4"/>
<gene>
    <name evidence="2" type="ORF">PPACK8108_LOCUS6597</name>
</gene>